<reference evidence="2" key="1">
    <citation type="submission" date="2018-02" db="EMBL/GenBank/DDBJ databases">
        <title>Rhizophora mucronata_Transcriptome.</title>
        <authorList>
            <person name="Meera S.P."/>
            <person name="Sreeshan A."/>
            <person name="Augustine A."/>
        </authorList>
    </citation>
    <scope>NUCLEOTIDE SEQUENCE</scope>
    <source>
        <tissue evidence="2">Leaf</tissue>
    </source>
</reference>
<organism evidence="2">
    <name type="scientific">Rhizophora mucronata</name>
    <name type="common">Asiatic mangrove</name>
    <dbReference type="NCBI Taxonomy" id="61149"/>
    <lineage>
        <taxon>Eukaryota</taxon>
        <taxon>Viridiplantae</taxon>
        <taxon>Streptophyta</taxon>
        <taxon>Embryophyta</taxon>
        <taxon>Tracheophyta</taxon>
        <taxon>Spermatophyta</taxon>
        <taxon>Magnoliopsida</taxon>
        <taxon>eudicotyledons</taxon>
        <taxon>Gunneridae</taxon>
        <taxon>Pentapetalae</taxon>
        <taxon>rosids</taxon>
        <taxon>fabids</taxon>
        <taxon>Malpighiales</taxon>
        <taxon>Rhizophoraceae</taxon>
        <taxon>Rhizophora</taxon>
    </lineage>
</organism>
<proteinExistence type="predicted"/>
<evidence type="ECO:0000313" key="2">
    <source>
        <dbReference type="EMBL" id="MBX72895.1"/>
    </source>
</evidence>
<protein>
    <submittedName>
        <fullName evidence="2">Uncharacterized protein</fullName>
    </submittedName>
</protein>
<name>A0A2P2R100_RHIMU</name>
<dbReference type="AlphaFoldDB" id="A0A2P2R100"/>
<dbReference type="EMBL" id="GGEC01092411">
    <property type="protein sequence ID" value="MBX72895.1"/>
    <property type="molecule type" value="Transcribed_RNA"/>
</dbReference>
<evidence type="ECO:0000256" key="1">
    <source>
        <dbReference type="SAM" id="MobiDB-lite"/>
    </source>
</evidence>
<sequence>MNSTSMVVSEEKKKEFTNNMQSRP</sequence>
<accession>A0A2P2R100</accession>
<feature type="region of interest" description="Disordered" evidence="1">
    <location>
        <begin position="1"/>
        <end position="24"/>
    </location>
</feature>